<dbReference type="SUPFAM" id="SSF50978">
    <property type="entry name" value="WD40 repeat-like"/>
    <property type="match status" value="1"/>
</dbReference>
<dbReference type="InterPro" id="IPR036322">
    <property type="entry name" value="WD40_repeat_dom_sf"/>
</dbReference>
<keyword evidence="3" id="KW-1185">Reference proteome</keyword>
<feature type="compositionally biased region" description="Basic and acidic residues" evidence="1">
    <location>
        <begin position="1"/>
        <end position="158"/>
    </location>
</feature>
<sequence>MPITARDDRKSHRDQDDDKRRRSDVNGDDKHRRRRDDDGIEKKEVDVNLTEDERERLRRERREKREKTGKKDGKEIAFRRGDDERLKGTIEDDQSKSRHRDEDDRRKRHSKDEDMESRRKQRDDDEKHRRQRDDDDDKQRRHRDDDDKRRHSKEDKDRERRKHKDDEEDEERRRRHDGNKDRRKEDDKDKRKDRDDRKHRRDKLEKDNADDDDYNYEDDFEDSEVDEILRALDEENNRLLNESHKEQRSESTGKSSNRYQGNSDEEEDNHKDHSADRAPAVSRTRTVINFVSAKQRAMSRKTANKTIQRGRDLLQMLELDVARFDLLDLPPVKEYDLYIRSFGRTDTKQAYVQTNDDNIDRDIQTEEIDSRQKWTQHPPEDFLGVGRGDGEKDFEEEEQSQMKQNKEQDLGRLHKFLASAGQVMGILLDEKRDEETRGESGSNKSSISVSEGYSQLVVLNILAGRYVEFACFSPTQPNFLLTLYSKPQTVSEDKPVDKRGIICVWNTNEPFYPQKILACESQPKCCCFSPVKPTLVFAGMVDGSIAVWDLREIASLHKSVVVDNQEYLLRFPTYDTAGILDNENHHSPVNSICPVYSYMTTSSSNHHHAINSSAGLSFQLVSTEDMAVLHFWVVAEIMHPDPSGSESDLGLAPGGQVKLLKSSSLTLDGPARDGFLKTSMRALSMQLLPSDPNQFYIATDLGFVFHGLRFSSRAYPNTHSAEIQTPLEVTCIDFSPFEKPCFLVSLATDENPIMTWSSVTQGRPILSVMWSRSRPCLFFVFDDSSNMYIFDLLERDATPKHIEKMSKERVVSVACSTDHKATGLGIPGRLPQLFISLESGKTEIHTFAKSVRESEPLEAEFLEKFLDRF</sequence>
<evidence type="ECO:0008006" key="4">
    <source>
        <dbReference type="Google" id="ProtNLM"/>
    </source>
</evidence>
<feature type="compositionally biased region" description="Acidic residues" evidence="1">
    <location>
        <begin position="208"/>
        <end position="226"/>
    </location>
</feature>
<feature type="compositionally biased region" description="Basic and acidic residues" evidence="1">
    <location>
        <begin position="178"/>
        <end position="207"/>
    </location>
</feature>
<accession>A0ABD3THL6</accession>
<dbReference type="EMBL" id="JBJQND010000018">
    <property type="protein sequence ID" value="KAL3835822.1"/>
    <property type="molecule type" value="Genomic_DNA"/>
</dbReference>
<evidence type="ECO:0000313" key="3">
    <source>
        <dbReference type="Proteomes" id="UP001634394"/>
    </source>
</evidence>
<feature type="compositionally biased region" description="Basic and acidic residues" evidence="1">
    <location>
        <begin position="227"/>
        <end position="251"/>
    </location>
</feature>
<evidence type="ECO:0000313" key="2">
    <source>
        <dbReference type="EMBL" id="KAL3835822.1"/>
    </source>
</evidence>
<dbReference type="Gene3D" id="2.130.10.10">
    <property type="entry name" value="YVTN repeat-like/Quinoprotein amine dehydrogenase"/>
    <property type="match status" value="1"/>
</dbReference>
<dbReference type="PANTHER" id="PTHR16022:SF0">
    <property type="entry name" value="CYTOPLASMIC DYNEIN 2 INTERMEDIATE CHAIN 1"/>
    <property type="match status" value="1"/>
</dbReference>
<dbReference type="PANTHER" id="PTHR16022">
    <property type="entry name" value="WD REPEAT DOMAIN 60"/>
    <property type="match status" value="1"/>
</dbReference>
<dbReference type="AlphaFoldDB" id="A0ABD3THL6"/>
<dbReference type="InterPro" id="IPR015943">
    <property type="entry name" value="WD40/YVTN_repeat-like_dom_sf"/>
</dbReference>
<feature type="compositionally biased region" description="Polar residues" evidence="1">
    <location>
        <begin position="252"/>
        <end position="262"/>
    </location>
</feature>
<feature type="region of interest" description="Disordered" evidence="1">
    <location>
        <begin position="369"/>
        <end position="406"/>
    </location>
</feature>
<dbReference type="Proteomes" id="UP001634394">
    <property type="component" value="Unassembled WGS sequence"/>
</dbReference>
<evidence type="ECO:0000256" key="1">
    <source>
        <dbReference type="SAM" id="MobiDB-lite"/>
    </source>
</evidence>
<proteinExistence type="predicted"/>
<gene>
    <name evidence="2" type="ORF">ACJMK2_021293</name>
</gene>
<organism evidence="2 3">
    <name type="scientific">Sinanodonta woodiana</name>
    <name type="common">Chinese pond mussel</name>
    <name type="synonym">Anodonta woodiana</name>
    <dbReference type="NCBI Taxonomy" id="1069815"/>
    <lineage>
        <taxon>Eukaryota</taxon>
        <taxon>Metazoa</taxon>
        <taxon>Spiralia</taxon>
        <taxon>Lophotrochozoa</taxon>
        <taxon>Mollusca</taxon>
        <taxon>Bivalvia</taxon>
        <taxon>Autobranchia</taxon>
        <taxon>Heteroconchia</taxon>
        <taxon>Palaeoheterodonta</taxon>
        <taxon>Unionida</taxon>
        <taxon>Unionoidea</taxon>
        <taxon>Unionidae</taxon>
        <taxon>Unioninae</taxon>
        <taxon>Sinanodonta</taxon>
    </lineage>
</organism>
<reference evidence="2 3" key="1">
    <citation type="submission" date="2024-11" db="EMBL/GenBank/DDBJ databases">
        <title>Chromosome-level genome assembly of the freshwater bivalve Anodonta woodiana.</title>
        <authorList>
            <person name="Chen X."/>
        </authorList>
    </citation>
    <scope>NUCLEOTIDE SEQUENCE [LARGE SCALE GENOMIC DNA]</scope>
    <source>
        <strain evidence="2">MN2024</strain>
        <tissue evidence="2">Gills</tissue>
    </source>
</reference>
<feature type="region of interest" description="Disordered" evidence="1">
    <location>
        <begin position="1"/>
        <end position="283"/>
    </location>
</feature>
<comment type="caution">
    <text evidence="2">The sequence shown here is derived from an EMBL/GenBank/DDBJ whole genome shotgun (WGS) entry which is preliminary data.</text>
</comment>
<name>A0ABD3THL6_SINWO</name>
<protein>
    <recommendedName>
        <fullName evidence="4">WD repeat-containing protein 60</fullName>
    </recommendedName>
</protein>
<dbReference type="InterPro" id="IPR042505">
    <property type="entry name" value="DYNC2I1"/>
</dbReference>